<keyword evidence="3" id="KW-1185">Reference proteome</keyword>
<dbReference type="EMBL" id="BLLK01000046">
    <property type="protein sequence ID" value="GFH52828.1"/>
    <property type="molecule type" value="Genomic_DNA"/>
</dbReference>
<evidence type="ECO:0000256" key="1">
    <source>
        <dbReference type="SAM" id="MobiDB-lite"/>
    </source>
</evidence>
<dbReference type="Pfam" id="PF00300">
    <property type="entry name" value="His_Phos_1"/>
    <property type="match status" value="1"/>
</dbReference>
<evidence type="ECO:0000313" key="3">
    <source>
        <dbReference type="Proteomes" id="UP001054902"/>
    </source>
</evidence>
<sequence>MAPAMAMQDEASFSKSSLEVDTKPQYFSGGQYEYEVSPTASPTNSEHILTDGELEGELVVTETAVPVTKTVYLIRHAESDENRRLSALSKSVKGLTRLRLPKKDDVIASMELINVPAQIDSDVSPKGKQQIDTLGRQIAKDDFVRKMGIQLVAHSPLKRARQTSEGMLGCVTATPNVSVEEDYSSEGKQAESVARIVELPILKERTPAEWLPIHHDAFTKRITDFEQWLAEQPEEVIAIVGHSQYFKSMLGLPKKFKNCDVWSLEFDYTFKANHKSVKAEINSIERAEKQKKLKRKLHKALSTASPFRDETETRSNEDSDRVDSSNHDSEVFETANEIYEIDGVRVDDLELPRGWRNLKRHYTYDPSMEE</sequence>
<feature type="region of interest" description="Disordered" evidence="1">
    <location>
        <begin position="295"/>
        <end position="331"/>
    </location>
</feature>
<dbReference type="SUPFAM" id="SSF53254">
    <property type="entry name" value="Phosphoglycerate mutase-like"/>
    <property type="match status" value="1"/>
</dbReference>
<gene>
    <name evidence="2" type="ORF">CTEN210_09304</name>
</gene>
<organism evidence="2 3">
    <name type="scientific">Chaetoceros tenuissimus</name>
    <dbReference type="NCBI Taxonomy" id="426638"/>
    <lineage>
        <taxon>Eukaryota</taxon>
        <taxon>Sar</taxon>
        <taxon>Stramenopiles</taxon>
        <taxon>Ochrophyta</taxon>
        <taxon>Bacillariophyta</taxon>
        <taxon>Coscinodiscophyceae</taxon>
        <taxon>Chaetocerotophycidae</taxon>
        <taxon>Chaetocerotales</taxon>
        <taxon>Chaetocerotaceae</taxon>
        <taxon>Chaetoceros</taxon>
    </lineage>
</organism>
<dbReference type="CDD" id="cd07067">
    <property type="entry name" value="HP_PGM_like"/>
    <property type="match status" value="1"/>
</dbReference>
<dbReference type="PANTHER" id="PTHR48100:SF61">
    <property type="entry name" value="PHOSPHOGLYCERATE MUTASE"/>
    <property type="match status" value="1"/>
</dbReference>
<dbReference type="PANTHER" id="PTHR48100">
    <property type="entry name" value="BROAD-SPECIFICITY PHOSPHATASE YOR283W-RELATED"/>
    <property type="match status" value="1"/>
</dbReference>
<comment type="caution">
    <text evidence="2">The sequence shown here is derived from an EMBL/GenBank/DDBJ whole genome shotgun (WGS) entry which is preliminary data.</text>
</comment>
<evidence type="ECO:0000313" key="2">
    <source>
        <dbReference type="EMBL" id="GFH52828.1"/>
    </source>
</evidence>
<dbReference type="GO" id="GO:0005737">
    <property type="term" value="C:cytoplasm"/>
    <property type="evidence" value="ECO:0007669"/>
    <property type="project" value="TreeGrafter"/>
</dbReference>
<reference evidence="2 3" key="1">
    <citation type="journal article" date="2021" name="Sci. Rep.">
        <title>The genome of the diatom Chaetoceros tenuissimus carries an ancient integrated fragment of an extant virus.</title>
        <authorList>
            <person name="Hongo Y."/>
            <person name="Kimura K."/>
            <person name="Takaki Y."/>
            <person name="Yoshida Y."/>
            <person name="Baba S."/>
            <person name="Kobayashi G."/>
            <person name="Nagasaki K."/>
            <person name="Hano T."/>
            <person name="Tomaru Y."/>
        </authorList>
    </citation>
    <scope>NUCLEOTIDE SEQUENCE [LARGE SCALE GENOMIC DNA]</scope>
    <source>
        <strain evidence="2 3">NIES-3715</strain>
    </source>
</reference>
<dbReference type="Proteomes" id="UP001054902">
    <property type="component" value="Unassembled WGS sequence"/>
</dbReference>
<name>A0AAD3CVN9_9STRA</name>
<dbReference type="Gene3D" id="3.40.50.1240">
    <property type="entry name" value="Phosphoglycerate mutase-like"/>
    <property type="match status" value="1"/>
</dbReference>
<feature type="compositionally biased region" description="Basic and acidic residues" evidence="1">
    <location>
        <begin position="307"/>
        <end position="330"/>
    </location>
</feature>
<dbReference type="InterPro" id="IPR029033">
    <property type="entry name" value="His_PPase_superfam"/>
</dbReference>
<dbReference type="InterPro" id="IPR050275">
    <property type="entry name" value="PGM_Phosphatase"/>
</dbReference>
<dbReference type="GO" id="GO:0016791">
    <property type="term" value="F:phosphatase activity"/>
    <property type="evidence" value="ECO:0007669"/>
    <property type="project" value="TreeGrafter"/>
</dbReference>
<accession>A0AAD3CVN9</accession>
<proteinExistence type="predicted"/>
<dbReference type="SMART" id="SM00855">
    <property type="entry name" value="PGAM"/>
    <property type="match status" value="1"/>
</dbReference>
<dbReference type="AlphaFoldDB" id="A0AAD3CVN9"/>
<protein>
    <submittedName>
        <fullName evidence="2">Uncharacterized protein</fullName>
    </submittedName>
</protein>
<dbReference type="InterPro" id="IPR013078">
    <property type="entry name" value="His_Pase_superF_clade-1"/>
</dbReference>